<feature type="repeat" description="ANK" evidence="8">
    <location>
        <begin position="217"/>
        <end position="249"/>
    </location>
</feature>
<gene>
    <name evidence="9" type="ORF">ONB1V03_LOCUS17173</name>
</gene>
<dbReference type="GO" id="GO:0006887">
    <property type="term" value="P:exocytosis"/>
    <property type="evidence" value="ECO:0007669"/>
    <property type="project" value="UniProtKB-KW"/>
</dbReference>
<dbReference type="SMART" id="SM00248">
    <property type="entry name" value="ANK"/>
    <property type="match status" value="7"/>
</dbReference>
<feature type="repeat" description="ANK" evidence="8">
    <location>
        <begin position="46"/>
        <end position="79"/>
    </location>
</feature>
<dbReference type="InterPro" id="IPR002110">
    <property type="entry name" value="Ankyrin_rpt"/>
</dbReference>
<dbReference type="SUPFAM" id="SSF48403">
    <property type="entry name" value="Ankyrin repeat"/>
    <property type="match status" value="1"/>
</dbReference>
<name>A0A7R9QW38_9ACAR</name>
<dbReference type="InterPro" id="IPR036770">
    <property type="entry name" value="Ankyrin_rpt-contain_sf"/>
</dbReference>
<evidence type="ECO:0000256" key="1">
    <source>
        <dbReference type="ARBA" id="ARBA00004175"/>
    </source>
</evidence>
<evidence type="ECO:0008006" key="11">
    <source>
        <dbReference type="Google" id="ProtNLM"/>
    </source>
</evidence>
<keyword evidence="5" id="KW-0528">Neurotoxin</keyword>
<reference evidence="9" key="1">
    <citation type="submission" date="2020-11" db="EMBL/GenBank/DDBJ databases">
        <authorList>
            <person name="Tran Van P."/>
        </authorList>
    </citation>
    <scope>NUCLEOTIDE SEQUENCE</scope>
</reference>
<evidence type="ECO:0000256" key="4">
    <source>
        <dbReference type="ARBA" id="ARBA00022737"/>
    </source>
</evidence>
<accession>A0A7R9QW38</accession>
<evidence type="ECO:0000313" key="9">
    <source>
        <dbReference type="EMBL" id="CAD7660607.1"/>
    </source>
</evidence>
<dbReference type="PANTHER" id="PTHR24173:SF74">
    <property type="entry name" value="ANKYRIN REPEAT DOMAIN-CONTAINING PROTEIN 16"/>
    <property type="match status" value="1"/>
</dbReference>
<dbReference type="Pfam" id="PF12796">
    <property type="entry name" value="Ank_2"/>
    <property type="match status" value="1"/>
</dbReference>
<keyword evidence="2" id="KW-0268">Exocytosis</keyword>
<dbReference type="GO" id="GO:0044218">
    <property type="term" value="C:other organism cell membrane"/>
    <property type="evidence" value="ECO:0007669"/>
    <property type="project" value="UniProtKB-KW"/>
</dbReference>
<dbReference type="Gene3D" id="1.25.40.20">
    <property type="entry name" value="Ankyrin repeat-containing domain"/>
    <property type="match status" value="3"/>
</dbReference>
<evidence type="ECO:0000256" key="5">
    <source>
        <dbReference type="ARBA" id="ARBA00023028"/>
    </source>
</evidence>
<keyword evidence="7" id="KW-1053">Target membrane</keyword>
<dbReference type="AlphaFoldDB" id="A0A7R9QW38"/>
<dbReference type="GO" id="GO:0044231">
    <property type="term" value="C:host cell presynaptic membrane"/>
    <property type="evidence" value="ECO:0007669"/>
    <property type="project" value="UniProtKB-KW"/>
</dbReference>
<evidence type="ECO:0000256" key="2">
    <source>
        <dbReference type="ARBA" id="ARBA00022483"/>
    </source>
</evidence>
<dbReference type="OrthoDB" id="6422058at2759"/>
<evidence type="ECO:0000256" key="8">
    <source>
        <dbReference type="PROSITE-ProRule" id="PRU00023"/>
    </source>
</evidence>
<organism evidence="9">
    <name type="scientific">Oppiella nova</name>
    <dbReference type="NCBI Taxonomy" id="334625"/>
    <lineage>
        <taxon>Eukaryota</taxon>
        <taxon>Metazoa</taxon>
        <taxon>Ecdysozoa</taxon>
        <taxon>Arthropoda</taxon>
        <taxon>Chelicerata</taxon>
        <taxon>Arachnida</taxon>
        <taxon>Acari</taxon>
        <taxon>Acariformes</taxon>
        <taxon>Sarcoptiformes</taxon>
        <taxon>Oribatida</taxon>
        <taxon>Brachypylina</taxon>
        <taxon>Oppioidea</taxon>
        <taxon>Oppiidae</taxon>
        <taxon>Oppiella</taxon>
    </lineage>
</organism>
<evidence type="ECO:0000256" key="3">
    <source>
        <dbReference type="ARBA" id="ARBA00022537"/>
    </source>
</evidence>
<keyword evidence="5" id="KW-0638">Presynaptic neurotoxin</keyword>
<keyword evidence="6 8" id="KW-0040">ANK repeat</keyword>
<protein>
    <recommendedName>
        <fullName evidence="11">Ankyrin repeat domain-containing protein 16</fullName>
    </recommendedName>
</protein>
<sequence length="274" mass="30738">MDQLDVNQTNREGKSALHMSAQNRHFLCAERLLRCPQIVVDPLNRSDWTPLMMALTKDNNMDVIRLLVDSGADLTLKNKDGWNGFHIAVRSGCLPQIQYLFARDSRVADTRSRTARTPLHTACLCSHHRVVDFLLDNCGYGCDERDSCGITPFMESLRNDCVDISRLLVRKHAIDARLADKLGRNGLHLSCETNAVDAIKYLVNDHKFDVNCVTSVGHLTPLHLAVKEGHIEAIRLLLEFGADTHLTDSKGRTPRDFAALLKRADCQQILTQSV</sequence>
<dbReference type="PROSITE" id="PS50088">
    <property type="entry name" value="ANK_REPEAT"/>
    <property type="match status" value="2"/>
</dbReference>
<dbReference type="Proteomes" id="UP000728032">
    <property type="component" value="Unassembled WGS sequence"/>
</dbReference>
<dbReference type="Pfam" id="PF13857">
    <property type="entry name" value="Ank_5"/>
    <property type="match status" value="1"/>
</dbReference>
<keyword evidence="4" id="KW-0677">Repeat</keyword>
<dbReference type="PANTHER" id="PTHR24173">
    <property type="entry name" value="ANKYRIN REPEAT CONTAINING"/>
    <property type="match status" value="1"/>
</dbReference>
<keyword evidence="3" id="KW-1052">Target cell membrane</keyword>
<dbReference type="EMBL" id="CAJPVJ010020779">
    <property type="protein sequence ID" value="CAG2177745.1"/>
    <property type="molecule type" value="Genomic_DNA"/>
</dbReference>
<keyword evidence="7" id="KW-0472">Membrane</keyword>
<comment type="subcellular location">
    <subcellularLocation>
        <location evidence="1">Target cell membrane</location>
    </subcellularLocation>
</comment>
<keyword evidence="10" id="KW-1185">Reference proteome</keyword>
<evidence type="ECO:0000256" key="6">
    <source>
        <dbReference type="ARBA" id="ARBA00023043"/>
    </source>
</evidence>
<dbReference type="EMBL" id="OC935604">
    <property type="protein sequence ID" value="CAD7660607.1"/>
    <property type="molecule type" value="Genomic_DNA"/>
</dbReference>
<evidence type="ECO:0000313" key="10">
    <source>
        <dbReference type="Proteomes" id="UP000728032"/>
    </source>
</evidence>
<keyword evidence="5" id="KW-0800">Toxin</keyword>
<dbReference type="PROSITE" id="PS50297">
    <property type="entry name" value="ANK_REP_REGION"/>
    <property type="match status" value="2"/>
</dbReference>
<evidence type="ECO:0000256" key="7">
    <source>
        <dbReference type="ARBA" id="ARBA00023298"/>
    </source>
</evidence>
<proteinExistence type="predicted"/>